<evidence type="ECO:0000313" key="1">
    <source>
        <dbReference type="EMBL" id="OGZ93611.1"/>
    </source>
</evidence>
<sequence length="91" mass="10536">MEALISIKIPGSISRIELEKKLKKIARADTTLLVEACDAYGRRIFIAGVGKHMAELLKDRKTLFSLSPPLRCFDIREVMRMYKKYAKKKHR</sequence>
<protein>
    <submittedName>
        <fullName evidence="1">Uncharacterized protein</fullName>
    </submittedName>
</protein>
<proteinExistence type="predicted"/>
<organism evidence="1 2">
    <name type="scientific">Candidatus Sungbacteria bacterium RIFCSPHIGHO2_01_FULL_47_32</name>
    <dbReference type="NCBI Taxonomy" id="1802264"/>
    <lineage>
        <taxon>Bacteria</taxon>
        <taxon>Candidatus Sungiibacteriota</taxon>
    </lineage>
</organism>
<evidence type="ECO:0000313" key="2">
    <source>
        <dbReference type="Proteomes" id="UP000177152"/>
    </source>
</evidence>
<dbReference type="AlphaFoldDB" id="A0A1G2K4T3"/>
<dbReference type="EMBL" id="MHQC01000056">
    <property type="protein sequence ID" value="OGZ93611.1"/>
    <property type="molecule type" value="Genomic_DNA"/>
</dbReference>
<accession>A0A1G2K4T3</accession>
<reference evidence="1 2" key="1">
    <citation type="journal article" date="2016" name="Nat. Commun.">
        <title>Thousands of microbial genomes shed light on interconnected biogeochemical processes in an aquifer system.</title>
        <authorList>
            <person name="Anantharaman K."/>
            <person name="Brown C.T."/>
            <person name="Hug L.A."/>
            <person name="Sharon I."/>
            <person name="Castelle C.J."/>
            <person name="Probst A.J."/>
            <person name="Thomas B.C."/>
            <person name="Singh A."/>
            <person name="Wilkins M.J."/>
            <person name="Karaoz U."/>
            <person name="Brodie E.L."/>
            <person name="Williams K.H."/>
            <person name="Hubbard S.S."/>
            <person name="Banfield J.F."/>
        </authorList>
    </citation>
    <scope>NUCLEOTIDE SEQUENCE [LARGE SCALE GENOMIC DNA]</scope>
</reference>
<dbReference type="Proteomes" id="UP000177152">
    <property type="component" value="Unassembled WGS sequence"/>
</dbReference>
<gene>
    <name evidence="1" type="ORF">A2633_04630</name>
</gene>
<name>A0A1G2K4T3_9BACT</name>
<comment type="caution">
    <text evidence="1">The sequence shown here is derived from an EMBL/GenBank/DDBJ whole genome shotgun (WGS) entry which is preliminary data.</text>
</comment>